<dbReference type="OrthoDB" id="5244893at2"/>
<protein>
    <submittedName>
        <fullName evidence="1">Uncharacterized protein</fullName>
    </submittedName>
</protein>
<keyword evidence="2" id="KW-1185">Reference proteome</keyword>
<proteinExistence type="predicted"/>
<sequence length="144" mass="14673">MSSEPEGPVTIDADALLGTRSVEAGVAALAARNQHHLAGMGADEQAEAVEHWRELAVEVLSAARVALADAAALPGAGRAVIVLEDSGGDEVSVHVTFAPQLEEMADGSIAGTPAQLAAMSLLEAMTAEDHGGHDHDHGGHGHEH</sequence>
<organism evidence="1 2">
    <name type="scientific">Baekduia soli</name>
    <dbReference type="NCBI Taxonomy" id="496014"/>
    <lineage>
        <taxon>Bacteria</taxon>
        <taxon>Bacillati</taxon>
        <taxon>Actinomycetota</taxon>
        <taxon>Thermoleophilia</taxon>
        <taxon>Solirubrobacterales</taxon>
        <taxon>Baekduiaceae</taxon>
        <taxon>Baekduia</taxon>
    </lineage>
</organism>
<gene>
    <name evidence="1" type="ORF">FSW04_02680</name>
</gene>
<accession>A0A5B8U0Z3</accession>
<name>A0A5B8U0Z3_9ACTN</name>
<dbReference type="Proteomes" id="UP000321805">
    <property type="component" value="Chromosome"/>
</dbReference>
<evidence type="ECO:0000313" key="1">
    <source>
        <dbReference type="EMBL" id="QEC46592.1"/>
    </source>
</evidence>
<reference evidence="1 2" key="1">
    <citation type="journal article" date="2018" name="J. Microbiol.">
        <title>Baekduia soli gen. nov., sp. nov., a novel bacterium isolated from the soil of Baekdu Mountain and proposal of a novel family name, Baekduiaceae fam. nov.</title>
        <authorList>
            <person name="An D.S."/>
            <person name="Siddiqi M.Z."/>
            <person name="Kim K.H."/>
            <person name="Yu H.S."/>
            <person name="Im W.T."/>
        </authorList>
    </citation>
    <scope>NUCLEOTIDE SEQUENCE [LARGE SCALE GENOMIC DNA]</scope>
    <source>
        <strain evidence="1 2">BR7-21</strain>
    </source>
</reference>
<dbReference type="RefSeq" id="WP_146915969.1">
    <property type="nucleotide sequence ID" value="NZ_CP042430.1"/>
</dbReference>
<dbReference type="KEGG" id="bsol:FSW04_02680"/>
<evidence type="ECO:0000313" key="2">
    <source>
        <dbReference type="Proteomes" id="UP000321805"/>
    </source>
</evidence>
<dbReference type="EMBL" id="CP042430">
    <property type="protein sequence ID" value="QEC46592.1"/>
    <property type="molecule type" value="Genomic_DNA"/>
</dbReference>
<dbReference type="AlphaFoldDB" id="A0A5B8U0Z3"/>